<comment type="caution">
    <text evidence="6">The sequence shown here is derived from an EMBL/GenBank/DDBJ whole genome shotgun (WGS) entry which is preliminary data.</text>
</comment>
<dbReference type="PANTHER" id="PTHR13903:SF8">
    <property type="entry name" value="PIRIN"/>
    <property type="match status" value="1"/>
</dbReference>
<dbReference type="InterPro" id="IPR014710">
    <property type="entry name" value="RmlC-like_jellyroll"/>
</dbReference>
<evidence type="ECO:0000256" key="3">
    <source>
        <dbReference type="SAM" id="MobiDB-lite"/>
    </source>
</evidence>
<evidence type="ECO:0000259" key="5">
    <source>
        <dbReference type="Pfam" id="PF05726"/>
    </source>
</evidence>
<dbReference type="AlphaFoldDB" id="A0AB73B6L6"/>
<dbReference type="InterPro" id="IPR012093">
    <property type="entry name" value="Pirin"/>
</dbReference>
<dbReference type="RefSeq" id="WP_075729373.1">
    <property type="nucleotide sequence ID" value="NZ_BJNB01000012.1"/>
</dbReference>
<accession>A0AB73B6L6</accession>
<name>A0AB73B6L6_CORFL</name>
<dbReference type="InterPro" id="IPR011051">
    <property type="entry name" value="RmlC_Cupin_sf"/>
</dbReference>
<evidence type="ECO:0000256" key="1">
    <source>
        <dbReference type="ARBA" id="ARBA00008416"/>
    </source>
</evidence>
<dbReference type="EMBL" id="BJNB01000012">
    <property type="protein sequence ID" value="GEB97535.1"/>
    <property type="molecule type" value="Genomic_DNA"/>
</dbReference>
<dbReference type="Pfam" id="PF02678">
    <property type="entry name" value="Pirin"/>
    <property type="match status" value="1"/>
</dbReference>
<proteinExistence type="inferred from homology"/>
<comment type="similarity">
    <text evidence="1 2">Belongs to the pirin family.</text>
</comment>
<dbReference type="SUPFAM" id="SSF51182">
    <property type="entry name" value="RmlC-like cupins"/>
    <property type="match status" value="1"/>
</dbReference>
<dbReference type="Proteomes" id="UP000315353">
    <property type="component" value="Unassembled WGS sequence"/>
</dbReference>
<feature type="domain" description="Pirin N-terminal" evidence="4">
    <location>
        <begin position="39"/>
        <end position="138"/>
    </location>
</feature>
<gene>
    <name evidence="6" type="ORF">CFL01nite_10300</name>
</gene>
<evidence type="ECO:0008006" key="8">
    <source>
        <dbReference type="Google" id="ProtNLM"/>
    </source>
</evidence>
<dbReference type="InterPro" id="IPR003829">
    <property type="entry name" value="Pirin_N_dom"/>
</dbReference>
<dbReference type="Gene3D" id="2.60.120.10">
    <property type="entry name" value="Jelly Rolls"/>
    <property type="match status" value="1"/>
</dbReference>
<dbReference type="PANTHER" id="PTHR13903">
    <property type="entry name" value="PIRIN-RELATED"/>
    <property type="match status" value="1"/>
</dbReference>
<sequence length="354" mass="38216">MSNADPHPAEVVCSAGDTRVDIEIITARDVPLGGPRGMTVHRTIPQRRRSLIGAWCFCDHYGPDPVGESGGMDVAPHPHTGLQTVSWLFSGTIRHDDSAGIHEIVRPGEVNLMTAGGGICHSEVSTEDTEILHGVQLWTALPESARHGERRFDHYVPQPVEFPGGSALVFLGSALGSTSPVTTFSPLLGAELNLEPGATLDLPVNAEFEHGILVDTGRISLEGVTVNRTELAYAGTGANTLCISNTGSESARLILLGGEPFPESLVMWWNFIGRDDAEIRHYRAEWEAGSERFGQVEGYIGHSPDSPRRLPAPPIPPVQLRQRKNPAPVARPGQDPYRPPTQSGATNEKNETIF</sequence>
<evidence type="ECO:0000313" key="6">
    <source>
        <dbReference type="EMBL" id="GEB97535.1"/>
    </source>
</evidence>
<evidence type="ECO:0000259" key="4">
    <source>
        <dbReference type="Pfam" id="PF02678"/>
    </source>
</evidence>
<evidence type="ECO:0000256" key="2">
    <source>
        <dbReference type="RuleBase" id="RU003457"/>
    </source>
</evidence>
<dbReference type="CDD" id="cd02247">
    <property type="entry name" value="cupin_pirin_C"/>
    <property type="match status" value="1"/>
</dbReference>
<feature type="domain" description="Pirin C-terminal" evidence="5">
    <location>
        <begin position="190"/>
        <end position="289"/>
    </location>
</feature>
<protein>
    <recommendedName>
        <fullName evidence="8">Pirin family protein</fullName>
    </recommendedName>
</protein>
<evidence type="ECO:0000313" key="7">
    <source>
        <dbReference type="Proteomes" id="UP000315353"/>
    </source>
</evidence>
<dbReference type="Pfam" id="PF05726">
    <property type="entry name" value="Pirin_C"/>
    <property type="match status" value="1"/>
</dbReference>
<reference evidence="6 7" key="1">
    <citation type="submission" date="2019-06" db="EMBL/GenBank/DDBJ databases">
        <title>Whole genome shotgun sequence of Corynebacterium flavescens NBRC 14136.</title>
        <authorList>
            <person name="Hosoyama A."/>
            <person name="Uohara A."/>
            <person name="Ohji S."/>
            <person name="Ichikawa N."/>
        </authorList>
    </citation>
    <scope>NUCLEOTIDE SEQUENCE [LARGE SCALE GENOMIC DNA]</scope>
    <source>
        <strain evidence="6 7">NBRC 14136</strain>
    </source>
</reference>
<dbReference type="GeneID" id="82879820"/>
<feature type="region of interest" description="Disordered" evidence="3">
    <location>
        <begin position="298"/>
        <end position="354"/>
    </location>
</feature>
<dbReference type="CDD" id="cd02909">
    <property type="entry name" value="cupin_pirin_N"/>
    <property type="match status" value="1"/>
</dbReference>
<dbReference type="InterPro" id="IPR008778">
    <property type="entry name" value="Pirin_C_dom"/>
</dbReference>
<organism evidence="6 7">
    <name type="scientific">Corynebacterium flavescens</name>
    <dbReference type="NCBI Taxonomy" id="28028"/>
    <lineage>
        <taxon>Bacteria</taxon>
        <taxon>Bacillati</taxon>
        <taxon>Actinomycetota</taxon>
        <taxon>Actinomycetes</taxon>
        <taxon>Mycobacteriales</taxon>
        <taxon>Corynebacteriaceae</taxon>
        <taxon>Corynebacterium</taxon>
    </lineage>
</organism>